<proteinExistence type="predicted"/>
<name>A0A2P2E6B5_9PROT</name>
<accession>A0A2P2E6B5</accession>
<dbReference type="EMBL" id="BFBR01000001">
    <property type="protein sequence ID" value="GBF56592.1"/>
    <property type="molecule type" value="Genomic_DNA"/>
</dbReference>
<evidence type="ECO:0000313" key="2">
    <source>
        <dbReference type="Proteomes" id="UP000245086"/>
    </source>
</evidence>
<gene>
    <name evidence="1" type="ORF">PbB2_00249</name>
</gene>
<organism evidence="1 2">
    <name type="scientific">Candidatus Phycosocius bacilliformis</name>
    <dbReference type="NCBI Taxonomy" id="1445552"/>
    <lineage>
        <taxon>Bacteria</taxon>
        <taxon>Pseudomonadati</taxon>
        <taxon>Pseudomonadota</taxon>
        <taxon>Alphaproteobacteria</taxon>
        <taxon>Caulobacterales</taxon>
        <taxon>Caulobacterales incertae sedis</taxon>
        <taxon>Candidatus Phycosocius</taxon>
    </lineage>
</organism>
<comment type="caution">
    <text evidence="1">The sequence shown here is derived from an EMBL/GenBank/DDBJ whole genome shotgun (WGS) entry which is preliminary data.</text>
</comment>
<dbReference type="Proteomes" id="UP000245086">
    <property type="component" value="Unassembled WGS sequence"/>
</dbReference>
<evidence type="ECO:0000313" key="1">
    <source>
        <dbReference type="EMBL" id="GBF56592.1"/>
    </source>
</evidence>
<protein>
    <submittedName>
        <fullName evidence="1">Uncharacterized protein</fullName>
    </submittedName>
</protein>
<keyword evidence="2" id="KW-1185">Reference proteome</keyword>
<dbReference type="AlphaFoldDB" id="A0A2P2E6B5"/>
<sequence>MTTSNTNPHLWSLTLAALFVISILAPVGEMAARVAGY</sequence>
<reference evidence="1 2" key="1">
    <citation type="journal article" date="2018" name="Genome Announc.">
        <title>Draft Genome Sequence of "Candidatus Phycosocius bacilliformis," an Alphaproteobacterial Ectosymbiont of the Hydrocarbon-Producing Green Alga Botryococcus braunii.</title>
        <authorList>
            <person name="Tanabe Y."/>
            <person name="Yamaguchi H."/>
            <person name="Watanabe M.M."/>
        </authorList>
    </citation>
    <scope>NUCLEOTIDE SEQUENCE [LARGE SCALE GENOMIC DNA]</scope>
    <source>
        <strain evidence="1 2">BOTRYCO-2</strain>
    </source>
</reference>